<dbReference type="RefSeq" id="WP_046751390.1">
    <property type="nucleotide sequence ID" value="NZ_LBNO01000016.1"/>
</dbReference>
<dbReference type="InterPro" id="IPR001845">
    <property type="entry name" value="HTH_ArsR_DNA-bd_dom"/>
</dbReference>
<name>A0A0M2ZM53_9MYCO</name>
<evidence type="ECO:0000313" key="6">
    <source>
        <dbReference type="Proteomes" id="UP000192772"/>
    </source>
</evidence>
<evidence type="ECO:0000256" key="1">
    <source>
        <dbReference type="ARBA" id="ARBA00023015"/>
    </source>
</evidence>
<reference evidence="5 6" key="1">
    <citation type="submission" date="2017-02" db="EMBL/GenBank/DDBJ databases">
        <title>The new phylogeny of genus Mycobacterium.</title>
        <authorList>
            <person name="Tortoli E."/>
            <person name="Trovato A."/>
            <person name="Cirillo D.M."/>
        </authorList>
    </citation>
    <scope>NUCLEOTIDE SEQUENCE [LARGE SCALE GENOMIC DNA]</scope>
    <source>
        <strain evidence="5 6">FI-09383</strain>
    </source>
</reference>
<feature type="domain" description="HTH arsR-type" evidence="4">
    <location>
        <begin position="1"/>
        <end position="98"/>
    </location>
</feature>
<dbReference type="Gene3D" id="1.10.10.10">
    <property type="entry name" value="Winged helix-like DNA-binding domain superfamily/Winged helix DNA-binding domain"/>
    <property type="match status" value="1"/>
</dbReference>
<dbReference type="PANTHER" id="PTHR33154:SF33">
    <property type="entry name" value="TRANSCRIPTIONAL REPRESSOR SDPR"/>
    <property type="match status" value="1"/>
</dbReference>
<evidence type="ECO:0000256" key="2">
    <source>
        <dbReference type="ARBA" id="ARBA00023125"/>
    </source>
</evidence>
<keyword evidence="1" id="KW-0805">Transcription regulation</keyword>
<accession>A0A0M2ZM53</accession>
<protein>
    <submittedName>
        <fullName evidence="5">Transcriptional regulator</fullName>
    </submittedName>
</protein>
<dbReference type="Proteomes" id="UP000192772">
    <property type="component" value="Unassembled WGS sequence"/>
</dbReference>
<dbReference type="PANTHER" id="PTHR33154">
    <property type="entry name" value="TRANSCRIPTIONAL REGULATOR, ARSR FAMILY"/>
    <property type="match status" value="1"/>
</dbReference>
<dbReference type="InterPro" id="IPR036388">
    <property type="entry name" value="WH-like_DNA-bd_sf"/>
</dbReference>
<dbReference type="PROSITE" id="PS50987">
    <property type="entry name" value="HTH_ARSR_2"/>
    <property type="match status" value="1"/>
</dbReference>
<dbReference type="SMART" id="SM00418">
    <property type="entry name" value="HTH_ARSR"/>
    <property type="match status" value="1"/>
</dbReference>
<dbReference type="GO" id="GO:0003700">
    <property type="term" value="F:DNA-binding transcription factor activity"/>
    <property type="evidence" value="ECO:0007669"/>
    <property type="project" value="InterPro"/>
</dbReference>
<organism evidence="5 6">
    <name type="scientific">Mycolicibacterium elephantis</name>
    <dbReference type="NCBI Taxonomy" id="81858"/>
    <lineage>
        <taxon>Bacteria</taxon>
        <taxon>Bacillati</taxon>
        <taxon>Actinomycetota</taxon>
        <taxon>Actinomycetes</taxon>
        <taxon>Mycobacteriales</taxon>
        <taxon>Mycobacteriaceae</taxon>
        <taxon>Mycolicibacterium</taxon>
    </lineage>
</organism>
<sequence>MSASASAVLDALGDKTRRSILEKLAEGPAAVGVLADRLPISRPAVSQHLRVLKDADLVVESVAGTRRIYRVNQDGLIALRNYLDRFWAQTLAGFKETVESMEGDEP</sequence>
<dbReference type="GO" id="GO:0003677">
    <property type="term" value="F:DNA binding"/>
    <property type="evidence" value="ECO:0007669"/>
    <property type="project" value="UniProtKB-KW"/>
</dbReference>
<dbReference type="InterPro" id="IPR011991">
    <property type="entry name" value="ArsR-like_HTH"/>
</dbReference>
<evidence type="ECO:0000256" key="3">
    <source>
        <dbReference type="ARBA" id="ARBA00023163"/>
    </source>
</evidence>
<keyword evidence="3" id="KW-0804">Transcription</keyword>
<dbReference type="EMBL" id="MVHP01000007">
    <property type="protein sequence ID" value="ORA66920.1"/>
    <property type="molecule type" value="Genomic_DNA"/>
</dbReference>
<keyword evidence="2" id="KW-0238">DNA-binding</keyword>
<dbReference type="SUPFAM" id="SSF46785">
    <property type="entry name" value="Winged helix' DNA-binding domain"/>
    <property type="match status" value="1"/>
</dbReference>
<dbReference type="NCBIfam" id="NF033788">
    <property type="entry name" value="HTH_metalloreg"/>
    <property type="match status" value="1"/>
</dbReference>
<dbReference type="InterPro" id="IPR036390">
    <property type="entry name" value="WH_DNA-bd_sf"/>
</dbReference>
<dbReference type="PRINTS" id="PR00778">
    <property type="entry name" value="HTHARSR"/>
</dbReference>
<dbReference type="CDD" id="cd00090">
    <property type="entry name" value="HTH_ARSR"/>
    <property type="match status" value="1"/>
</dbReference>
<comment type="caution">
    <text evidence="5">The sequence shown here is derived from an EMBL/GenBank/DDBJ whole genome shotgun (WGS) entry which is preliminary data.</text>
</comment>
<dbReference type="OrthoDB" id="3628603at2"/>
<dbReference type="Pfam" id="PF12840">
    <property type="entry name" value="HTH_20"/>
    <property type="match status" value="1"/>
</dbReference>
<dbReference type="InterPro" id="IPR051081">
    <property type="entry name" value="HTH_MetalResp_TranReg"/>
</dbReference>
<proteinExistence type="predicted"/>
<dbReference type="STRING" id="81858.BST23_08305"/>
<dbReference type="AlphaFoldDB" id="A0A0M2ZM53"/>
<gene>
    <name evidence="5" type="ORF">BST23_08305</name>
</gene>
<evidence type="ECO:0000313" key="5">
    <source>
        <dbReference type="EMBL" id="ORA66920.1"/>
    </source>
</evidence>
<evidence type="ECO:0000259" key="4">
    <source>
        <dbReference type="PROSITE" id="PS50987"/>
    </source>
</evidence>